<feature type="domain" description="CMP/dCMP-type deaminase" evidence="1">
    <location>
        <begin position="5"/>
        <end position="120"/>
    </location>
</feature>
<dbReference type="PROSITE" id="PS51747">
    <property type="entry name" value="CYT_DCMP_DEAMINASES_2"/>
    <property type="match status" value="1"/>
</dbReference>
<dbReference type="InterPro" id="IPR016193">
    <property type="entry name" value="Cytidine_deaminase-like"/>
</dbReference>
<dbReference type="SUPFAM" id="SSF53927">
    <property type="entry name" value="Cytidine deaminase-like"/>
    <property type="match status" value="1"/>
</dbReference>
<dbReference type="Pfam" id="PF00383">
    <property type="entry name" value="dCMP_cyt_deam_1"/>
    <property type="match status" value="1"/>
</dbReference>
<evidence type="ECO:0000313" key="2">
    <source>
        <dbReference type="EMBL" id="CAD2079450.1"/>
    </source>
</evidence>
<evidence type="ECO:0000313" key="3">
    <source>
        <dbReference type="Proteomes" id="UP000521032"/>
    </source>
</evidence>
<dbReference type="Gene3D" id="3.40.140.10">
    <property type="entry name" value="Cytidine Deaminase, domain 2"/>
    <property type="match status" value="1"/>
</dbReference>
<dbReference type="EMBL" id="CAJEWE010000011">
    <property type="protein sequence ID" value="CAD2079450.1"/>
    <property type="molecule type" value="Genomic_DNA"/>
</dbReference>
<dbReference type="PANTHER" id="PTHR11079">
    <property type="entry name" value="CYTOSINE DEAMINASE FAMILY MEMBER"/>
    <property type="match status" value="1"/>
</dbReference>
<name>A0A6V7RNV1_9BACL</name>
<evidence type="ECO:0000259" key="1">
    <source>
        <dbReference type="PROSITE" id="PS51747"/>
    </source>
</evidence>
<organism evidence="2 3">
    <name type="scientific">Phocicoccus schoeneichii</name>
    <dbReference type="NCBI Taxonomy" id="1812261"/>
    <lineage>
        <taxon>Bacteria</taxon>
        <taxon>Bacillati</taxon>
        <taxon>Bacillota</taxon>
        <taxon>Bacilli</taxon>
        <taxon>Bacillales</taxon>
        <taxon>Salinicoccaceae</taxon>
        <taxon>Phocicoccus</taxon>
    </lineage>
</organism>
<dbReference type="RefSeq" id="WP_308808184.1">
    <property type="nucleotide sequence ID" value="NZ_BMDB01000004.1"/>
</dbReference>
<reference evidence="2 3" key="1">
    <citation type="submission" date="2020-07" db="EMBL/GenBank/DDBJ databases">
        <authorList>
            <person name="Criscuolo A."/>
        </authorList>
    </citation>
    <scope>NUCLEOTIDE SEQUENCE [LARGE SCALE GENOMIC DNA]</scope>
    <source>
        <strain evidence="3">CIP 111030</strain>
    </source>
</reference>
<sequence length="159" mass="18115">MMITEKDLEFLELAVQQAEIALKEGDQPFGSVLVNDKGEVLFKDYNHVSTGDNTRHPEFEITRWASQNMTPEERKNSVVYTSGEHCPMCATAHGINGLGKIVYATSSKQFREWQDEFGVSKGNIKPLSIEDIVTDIEVVGPVKEFEDRVKELQRQYYNQ</sequence>
<accession>A0A6V7RNV1</accession>
<dbReference type="PANTHER" id="PTHR11079:SF179">
    <property type="entry name" value="TRNA(ADENINE(34)) DEAMINASE, CHLOROPLASTIC"/>
    <property type="match status" value="1"/>
</dbReference>
<dbReference type="GO" id="GO:0003824">
    <property type="term" value="F:catalytic activity"/>
    <property type="evidence" value="ECO:0007669"/>
    <property type="project" value="InterPro"/>
</dbReference>
<proteinExistence type="predicted"/>
<protein>
    <submittedName>
        <fullName evidence="2">Guanine deaminase</fullName>
    </submittedName>
</protein>
<dbReference type="Proteomes" id="UP000521032">
    <property type="component" value="Unassembled WGS sequence"/>
</dbReference>
<comment type="caution">
    <text evidence="2">The sequence shown here is derived from an EMBL/GenBank/DDBJ whole genome shotgun (WGS) entry which is preliminary data.</text>
</comment>
<keyword evidence="3" id="KW-1185">Reference proteome</keyword>
<dbReference type="CDD" id="cd01285">
    <property type="entry name" value="nucleoside_deaminase"/>
    <property type="match status" value="1"/>
</dbReference>
<dbReference type="AlphaFoldDB" id="A0A6V7RNV1"/>
<dbReference type="InterPro" id="IPR002125">
    <property type="entry name" value="CMP_dCMP_dom"/>
</dbReference>
<gene>
    <name evidence="2" type="primary">guaD</name>
    <name evidence="2" type="ORF">JEOSCH030_01638</name>
</gene>